<dbReference type="Proteomes" id="UP000054359">
    <property type="component" value="Unassembled WGS sequence"/>
</dbReference>
<protein>
    <recommendedName>
        <fullName evidence="3">Transposable element Tcb2 transposase</fullName>
    </recommendedName>
</protein>
<dbReference type="Gene3D" id="3.30.420.10">
    <property type="entry name" value="Ribonuclease H-like superfamily/Ribonuclease H"/>
    <property type="match status" value="1"/>
</dbReference>
<evidence type="ECO:0008006" key="3">
    <source>
        <dbReference type="Google" id="ProtNLM"/>
    </source>
</evidence>
<name>A0A087TDH6_STEMI</name>
<feature type="non-terminal residue" evidence="1">
    <location>
        <position position="152"/>
    </location>
</feature>
<keyword evidence="2" id="KW-1185">Reference proteome</keyword>
<dbReference type="GO" id="GO:0003676">
    <property type="term" value="F:nucleic acid binding"/>
    <property type="evidence" value="ECO:0007669"/>
    <property type="project" value="InterPro"/>
</dbReference>
<dbReference type="STRING" id="407821.A0A087TDH6"/>
<evidence type="ECO:0000313" key="2">
    <source>
        <dbReference type="Proteomes" id="UP000054359"/>
    </source>
</evidence>
<dbReference type="EMBL" id="KK114726">
    <property type="protein sequence ID" value="KFM63165.1"/>
    <property type="molecule type" value="Genomic_DNA"/>
</dbReference>
<dbReference type="AlphaFoldDB" id="A0A087TDH6"/>
<dbReference type="OrthoDB" id="6435577at2759"/>
<evidence type="ECO:0000313" key="1">
    <source>
        <dbReference type="EMBL" id="KFM63165.1"/>
    </source>
</evidence>
<accession>A0A087TDH6</accession>
<proteinExistence type="predicted"/>
<dbReference type="InterPro" id="IPR036397">
    <property type="entry name" value="RNaseH_sf"/>
</dbReference>
<organism evidence="1 2">
    <name type="scientific">Stegodyphus mimosarum</name>
    <name type="common">African social velvet spider</name>
    <dbReference type="NCBI Taxonomy" id="407821"/>
    <lineage>
        <taxon>Eukaryota</taxon>
        <taxon>Metazoa</taxon>
        <taxon>Ecdysozoa</taxon>
        <taxon>Arthropoda</taxon>
        <taxon>Chelicerata</taxon>
        <taxon>Arachnida</taxon>
        <taxon>Araneae</taxon>
        <taxon>Araneomorphae</taxon>
        <taxon>Entelegynae</taxon>
        <taxon>Eresoidea</taxon>
        <taxon>Eresidae</taxon>
        <taxon>Stegodyphus</taxon>
    </lineage>
</organism>
<sequence>MSTILLAEDGHRNIPRCVQQSAAHERVRFSVLSNNRQILNWRKPSARNTPTFMHEHIRFGRGIVTVRAGIPINGRTDLYIIRNGALIAHRYRDEILRQTVVLYAAALVDEFILMEDNDRPHRAQLVDNLLFGDGIRMDWPACFPDMNPIEHV</sequence>
<gene>
    <name evidence="1" type="ORF">X975_06210</name>
</gene>
<reference evidence="1 2" key="1">
    <citation type="submission" date="2013-11" db="EMBL/GenBank/DDBJ databases">
        <title>Genome sequencing of Stegodyphus mimosarum.</title>
        <authorList>
            <person name="Bechsgaard J."/>
        </authorList>
    </citation>
    <scope>NUCLEOTIDE SEQUENCE [LARGE SCALE GENOMIC DNA]</scope>
</reference>